<comment type="subunit">
    <text evidence="5">Component of a multi-subunit COQ enzyme complex.</text>
</comment>
<dbReference type="Proteomes" id="UP001158576">
    <property type="component" value="Chromosome 2"/>
</dbReference>
<evidence type="ECO:0000256" key="3">
    <source>
        <dbReference type="ARBA" id="ARBA00022688"/>
    </source>
</evidence>
<keyword evidence="5" id="KW-0460">Magnesium</keyword>
<keyword evidence="2 5" id="KW-0808">Transferase</keyword>
<dbReference type="EMBL" id="OU015567">
    <property type="protein sequence ID" value="CAG5109512.1"/>
    <property type="molecule type" value="Genomic_DNA"/>
</dbReference>
<evidence type="ECO:0000259" key="6">
    <source>
        <dbReference type="Pfam" id="PF08241"/>
    </source>
</evidence>
<evidence type="ECO:0000313" key="8">
    <source>
        <dbReference type="Proteomes" id="UP001158576"/>
    </source>
</evidence>
<keyword evidence="1 5" id="KW-0489">Methyltransferase</keyword>
<dbReference type="SUPFAM" id="SSF53335">
    <property type="entry name" value="S-adenosyl-L-methionine-dependent methyltransferases"/>
    <property type="match status" value="1"/>
</dbReference>
<sequence>MFRRPRSLLRSLEVARGQITRSSRSIGTLNDSEVAKFGAMNRDWWDQNGQNSPLHSLNKLRVGYVRDLLRKTVSNPPPGLPLFGKKILDVGCGGGILAEGLAQLGAEVTAIDASEELISVAEERRKRKGIENLTYLDVLVEDLQEIESRFDLVISSEVLEHVEEPWAFVAYCSNLVKKDGDLVLTTINRTIQSRILAIELAERFAGLLPRGTHDWDKFVTVEELIMDLREVKFRVEDIKGMRWNPFTNEWQWSNSLDVNYLLHAKDDKSFMS</sequence>
<keyword evidence="8" id="KW-1185">Reference proteome</keyword>
<evidence type="ECO:0000256" key="2">
    <source>
        <dbReference type="ARBA" id="ARBA00022679"/>
    </source>
</evidence>
<comment type="function">
    <text evidence="5">O-methyltransferase required for two non-consecutive steps during ubiquinone biosynthesis. Catalyzes the 2 O-methylation of 3,4-dihydroxy-5-(all-trans-polyprenyl)benzoic acid into 4-hydroxy-3-methoxy-5-(all-trans-polyprenyl)benzoic acid. Also catalyzes the last step of ubiquinone biosynthesis by mediating methylation of 3-demethylubiquinone into ubiquinone. Also able to mediate the methylation of 3-demethylubiquinol into ubiquinol.</text>
</comment>
<dbReference type="EC" id="2.1.1.114" evidence="5"/>
<dbReference type="Gene3D" id="3.40.50.150">
    <property type="entry name" value="Vaccinia Virus protein VP39"/>
    <property type="match status" value="1"/>
</dbReference>
<evidence type="ECO:0000256" key="1">
    <source>
        <dbReference type="ARBA" id="ARBA00022603"/>
    </source>
</evidence>
<comment type="subcellular location">
    <subcellularLocation>
        <location evidence="5">Mitochondrion inner membrane</location>
        <topology evidence="5">Peripheral membrane protein</topology>
        <orientation evidence="5">Matrix side</orientation>
    </subcellularLocation>
</comment>
<dbReference type="PANTHER" id="PTHR43464:SF19">
    <property type="entry name" value="UBIQUINONE BIOSYNTHESIS O-METHYLTRANSFERASE, MITOCHONDRIAL"/>
    <property type="match status" value="1"/>
</dbReference>
<dbReference type="PANTHER" id="PTHR43464">
    <property type="entry name" value="METHYLTRANSFERASE"/>
    <property type="match status" value="1"/>
</dbReference>
<dbReference type="Pfam" id="PF08241">
    <property type="entry name" value="Methyltransf_11"/>
    <property type="match status" value="1"/>
</dbReference>
<proteinExistence type="inferred from homology"/>
<organism evidence="7 8">
    <name type="scientific">Oikopleura dioica</name>
    <name type="common">Tunicate</name>
    <dbReference type="NCBI Taxonomy" id="34765"/>
    <lineage>
        <taxon>Eukaryota</taxon>
        <taxon>Metazoa</taxon>
        <taxon>Chordata</taxon>
        <taxon>Tunicata</taxon>
        <taxon>Appendicularia</taxon>
        <taxon>Copelata</taxon>
        <taxon>Oikopleuridae</taxon>
        <taxon>Oikopleura</taxon>
    </lineage>
</organism>
<keyword evidence="4 5" id="KW-0949">S-adenosyl-L-methionine</keyword>
<feature type="binding site" evidence="5">
    <location>
        <position position="161"/>
    </location>
    <ligand>
        <name>Mg(2+)</name>
        <dbReference type="ChEBI" id="CHEBI:18420"/>
    </ligand>
</feature>
<dbReference type="InterPro" id="IPR029063">
    <property type="entry name" value="SAM-dependent_MTases_sf"/>
</dbReference>
<reference evidence="7 8" key="1">
    <citation type="submission" date="2021-04" db="EMBL/GenBank/DDBJ databases">
        <authorList>
            <person name="Bliznina A."/>
        </authorList>
    </citation>
    <scope>NUCLEOTIDE SEQUENCE [LARGE SCALE GENOMIC DNA]</scope>
</reference>
<evidence type="ECO:0000313" key="7">
    <source>
        <dbReference type="EMBL" id="CAG5109512.1"/>
    </source>
</evidence>
<feature type="binding site" evidence="5">
    <location>
        <position position="112"/>
    </location>
    <ligand>
        <name>S-adenosyl-L-methionine</name>
        <dbReference type="ChEBI" id="CHEBI:59789"/>
    </ligand>
</feature>
<dbReference type="InterPro" id="IPR010233">
    <property type="entry name" value="UbiG_MeTrfase"/>
</dbReference>
<comment type="similarity">
    <text evidence="5">Belongs to the class I-like SAM-binding methyltransferase superfamily. UbiG/COQ3 family.</text>
</comment>
<feature type="binding site" evidence="5">
    <location>
        <position position="160"/>
    </location>
    <ligand>
        <name>Mg(2+)</name>
        <dbReference type="ChEBI" id="CHEBI:18420"/>
    </ligand>
</feature>
<feature type="domain" description="Methyltransferase type 11" evidence="6">
    <location>
        <begin position="88"/>
        <end position="183"/>
    </location>
</feature>
<keyword evidence="5" id="KW-0496">Mitochondrion</keyword>
<dbReference type="InterPro" id="IPR013216">
    <property type="entry name" value="Methyltransf_11"/>
</dbReference>
<feature type="binding site" evidence="5">
    <location>
        <position position="61"/>
    </location>
    <ligand>
        <name>S-adenosyl-L-methionine</name>
        <dbReference type="ChEBI" id="CHEBI:59789"/>
    </ligand>
</feature>
<evidence type="ECO:0000256" key="5">
    <source>
        <dbReference type="HAMAP-Rule" id="MF_03190"/>
    </source>
</evidence>
<comment type="catalytic activity">
    <reaction evidence="5">
        <text>a 3-demethylubiquinol + S-adenosyl-L-methionine = a ubiquinol + S-adenosyl-L-homocysteine + H(+)</text>
        <dbReference type="Rhea" id="RHEA:44380"/>
        <dbReference type="Rhea" id="RHEA-COMP:9566"/>
        <dbReference type="Rhea" id="RHEA-COMP:10914"/>
        <dbReference type="ChEBI" id="CHEBI:15378"/>
        <dbReference type="ChEBI" id="CHEBI:17976"/>
        <dbReference type="ChEBI" id="CHEBI:57856"/>
        <dbReference type="ChEBI" id="CHEBI:59789"/>
        <dbReference type="ChEBI" id="CHEBI:84422"/>
        <dbReference type="EC" id="2.1.1.64"/>
    </reaction>
</comment>
<dbReference type="NCBIfam" id="TIGR01983">
    <property type="entry name" value="UbiG"/>
    <property type="match status" value="1"/>
</dbReference>
<dbReference type="CDD" id="cd02440">
    <property type="entry name" value="AdoMet_MTases"/>
    <property type="match status" value="1"/>
</dbReference>
<protein>
    <recommendedName>
        <fullName evidence="5">Ubiquinone biosynthesis O-methyltransferase, mitochondrial</fullName>
    </recommendedName>
    <alternativeName>
        <fullName evidence="5">3-demethylubiquinol 3-O-methyltransferase</fullName>
        <ecNumber evidence="5">2.1.1.64</ecNumber>
    </alternativeName>
    <alternativeName>
        <fullName evidence="5">3-demethylubiquinone 3-O-methyltransferase</fullName>
        <ecNumber evidence="5">2.1.1.-</ecNumber>
    </alternativeName>
    <alternativeName>
        <fullName evidence="5">Polyprenyldihydroxybenzoate methyltransferase</fullName>
        <ecNumber evidence="5">2.1.1.114</ecNumber>
    </alternativeName>
</protein>
<gene>
    <name evidence="7" type="ORF">OKIOD_LOCUS12804</name>
</gene>
<dbReference type="EC" id="2.1.1.-" evidence="5"/>
<dbReference type="HAMAP" id="MF_00472">
    <property type="entry name" value="UbiG"/>
    <property type="match status" value="1"/>
</dbReference>
<accession>A0ABN7T562</accession>
<feature type="binding site" evidence="5">
    <location>
        <position position="157"/>
    </location>
    <ligand>
        <name>Mg(2+)</name>
        <dbReference type="ChEBI" id="CHEBI:18420"/>
    </ligand>
</feature>
<keyword evidence="5" id="KW-0479">Metal-binding</keyword>
<keyword evidence="5" id="KW-0999">Mitochondrion inner membrane</keyword>
<comment type="catalytic activity">
    <reaction evidence="5">
        <text>a 3-demethylubiquinone + S-adenosyl-L-methionine = a ubiquinone + S-adenosyl-L-homocysteine</text>
        <dbReference type="Rhea" id="RHEA:81215"/>
        <dbReference type="Rhea" id="RHEA-COMP:9565"/>
        <dbReference type="Rhea" id="RHEA-COMP:19654"/>
        <dbReference type="ChEBI" id="CHEBI:16389"/>
        <dbReference type="ChEBI" id="CHEBI:57856"/>
        <dbReference type="ChEBI" id="CHEBI:59789"/>
        <dbReference type="ChEBI" id="CHEBI:231825"/>
    </reaction>
</comment>
<feature type="binding site" evidence="5">
    <location>
        <position position="156"/>
    </location>
    <ligand>
        <name>S-adenosyl-L-methionine</name>
        <dbReference type="ChEBI" id="CHEBI:59789"/>
    </ligand>
</feature>
<keyword evidence="3 5" id="KW-0831">Ubiquinone biosynthesis</keyword>
<comment type="catalytic activity">
    <reaction evidence="5">
        <text>a 3,4-dihydroxy-5-(all-trans-polyprenyl)benzoate + S-adenosyl-L-methionine = a 4-hydroxy-3-methoxy-5-(all-trans-polyprenyl)benzoate + S-adenosyl-L-homocysteine + H(+)</text>
        <dbReference type="Rhea" id="RHEA:44452"/>
        <dbReference type="Rhea" id="RHEA-COMP:10930"/>
        <dbReference type="Rhea" id="RHEA-COMP:10931"/>
        <dbReference type="ChEBI" id="CHEBI:15378"/>
        <dbReference type="ChEBI" id="CHEBI:57856"/>
        <dbReference type="ChEBI" id="CHEBI:59789"/>
        <dbReference type="ChEBI" id="CHEBI:64694"/>
        <dbReference type="ChEBI" id="CHEBI:84443"/>
        <dbReference type="EC" id="2.1.1.114"/>
    </reaction>
</comment>
<comment type="cofactor">
    <cofactor evidence="5">
        <name>Mg(2+)</name>
        <dbReference type="ChEBI" id="CHEBI:18420"/>
    </cofactor>
</comment>
<name>A0ABN7T562_OIKDI</name>
<evidence type="ECO:0000256" key="4">
    <source>
        <dbReference type="ARBA" id="ARBA00022691"/>
    </source>
</evidence>
<feature type="binding site" evidence="5">
    <location>
        <position position="91"/>
    </location>
    <ligand>
        <name>S-adenosyl-L-methionine</name>
        <dbReference type="ChEBI" id="CHEBI:59789"/>
    </ligand>
</feature>
<keyword evidence="5" id="KW-0472">Membrane</keyword>
<comment type="pathway">
    <text evidence="5">Cofactor biosynthesis; ubiquinone biosynthesis.</text>
</comment>
<dbReference type="EC" id="2.1.1.64" evidence="5"/>